<organism evidence="1 2">
    <name type="scientific">Lentzea aerocolonigenes</name>
    <name type="common">Lechevalieria aerocolonigenes</name>
    <name type="synonym">Saccharothrix aerocolonigenes</name>
    <dbReference type="NCBI Taxonomy" id="68170"/>
    <lineage>
        <taxon>Bacteria</taxon>
        <taxon>Bacillati</taxon>
        <taxon>Actinomycetota</taxon>
        <taxon>Actinomycetes</taxon>
        <taxon>Pseudonocardiales</taxon>
        <taxon>Pseudonocardiaceae</taxon>
        <taxon>Lentzea</taxon>
    </lineage>
</organism>
<name>A0A0F0HBE7_LENAE</name>
<protein>
    <submittedName>
        <fullName evidence="1">Uncharacterized protein</fullName>
    </submittedName>
</protein>
<evidence type="ECO:0000313" key="2">
    <source>
        <dbReference type="Proteomes" id="UP000033393"/>
    </source>
</evidence>
<accession>A0A0F0HBE7</accession>
<reference evidence="1 2" key="1">
    <citation type="submission" date="2015-02" db="EMBL/GenBank/DDBJ databases">
        <authorList>
            <person name="Ju K.-S."/>
            <person name="Doroghazi J.R."/>
            <person name="Metcalf W."/>
        </authorList>
    </citation>
    <scope>NUCLEOTIDE SEQUENCE [LARGE SCALE GENOMIC DNA]</scope>
    <source>
        <strain evidence="1 2">NRRL B-16140</strain>
    </source>
</reference>
<comment type="caution">
    <text evidence="1">The sequence shown here is derived from an EMBL/GenBank/DDBJ whole genome shotgun (WGS) entry which is preliminary data.</text>
</comment>
<proteinExistence type="predicted"/>
<keyword evidence="2" id="KW-1185">Reference proteome</keyword>
<gene>
    <name evidence="1" type="ORF">UK23_05940</name>
</gene>
<dbReference type="PATRIC" id="fig|68170.10.peg.6752"/>
<evidence type="ECO:0000313" key="1">
    <source>
        <dbReference type="EMBL" id="KJK51662.1"/>
    </source>
</evidence>
<dbReference type="EMBL" id="JYJG01000029">
    <property type="protein sequence ID" value="KJK51662.1"/>
    <property type="molecule type" value="Genomic_DNA"/>
</dbReference>
<sequence>MPSDEIVLKRLRSFFASVASDASAVTDDPRALQLARDLSEVFADHAGLTGLTKAEAEQALARYGRYDKAYFESRFELFIKMELISPFLAKKHQQRYVLDPSGLVGVLVFERLGTRGGVDEMLLLLDRTRWMLERGEISRADLVRYLKRCRQLLTVYAAKLARLVGTASITLLIEEHHNHNAARVQQDVHSMNKLVSDGFPGDHELGDLAFRLVEAELLYREQVIAAVSRVLDQGGATLDFSVLSAEQYRTAAQECSLEELASMGTSLVVDPPQPWIDPGSLLDAIEEYQPRGRISVRPPAPTAKAEDDPIGAMRARYERRAYQRARQVEDYLQGEQAVELTLALRALGWPEAGEQLMELLAVSADPDQPFSVELGQMLLLESKGAVTYMHPVFLLRHRQPSPLTAEQAMSEEQEVAR</sequence>
<dbReference type="AlphaFoldDB" id="A0A0F0HBE7"/>
<dbReference type="Proteomes" id="UP000033393">
    <property type="component" value="Unassembled WGS sequence"/>
</dbReference>